<reference evidence="5" key="2">
    <citation type="submission" date="2025-09" db="UniProtKB">
        <authorList>
            <consortium name="Ensembl"/>
        </authorList>
    </citation>
    <scope>IDENTIFICATION</scope>
</reference>
<reference evidence="5" key="1">
    <citation type="submission" date="2025-08" db="UniProtKB">
        <authorList>
            <consortium name="Ensembl"/>
        </authorList>
    </citation>
    <scope>IDENTIFICATION</scope>
</reference>
<dbReference type="SUPFAM" id="SSF90096">
    <property type="entry name" value="Subunits of heterodimeric actin filament capping protein Capz"/>
    <property type="match status" value="1"/>
</dbReference>
<dbReference type="GO" id="GO:0008290">
    <property type="term" value="C:F-actin capping protein complex"/>
    <property type="evidence" value="ECO:0007669"/>
    <property type="project" value="UniProtKB-UniRule"/>
</dbReference>
<dbReference type="InterPro" id="IPR037282">
    <property type="entry name" value="CapZ_alpha/beta"/>
</dbReference>
<dbReference type="PANTHER" id="PTHR10653">
    <property type="entry name" value="F-ACTIN-CAPPING PROTEIN SUBUNIT ALPHA"/>
    <property type="match status" value="1"/>
</dbReference>
<organism evidence="5 6">
    <name type="scientific">Sphenodon punctatus</name>
    <name type="common">Tuatara</name>
    <name type="synonym">Hatteria punctata</name>
    <dbReference type="NCBI Taxonomy" id="8508"/>
    <lineage>
        <taxon>Eukaryota</taxon>
        <taxon>Metazoa</taxon>
        <taxon>Chordata</taxon>
        <taxon>Craniata</taxon>
        <taxon>Vertebrata</taxon>
        <taxon>Euteleostomi</taxon>
        <taxon>Lepidosauria</taxon>
        <taxon>Sphenodontia</taxon>
        <taxon>Sphenodontidae</taxon>
        <taxon>Sphenodon</taxon>
    </lineage>
</organism>
<comment type="subunit">
    <text evidence="4">Heterodimer of an alpha and a beta subunit.</text>
</comment>
<protein>
    <recommendedName>
        <fullName evidence="4">F-actin-capping protein subunit alpha</fullName>
    </recommendedName>
</protein>
<evidence type="ECO:0000256" key="4">
    <source>
        <dbReference type="RuleBase" id="RU365077"/>
    </source>
</evidence>
<dbReference type="Pfam" id="PF01267">
    <property type="entry name" value="F-actin_cap_A"/>
    <property type="match status" value="1"/>
</dbReference>
<keyword evidence="6" id="KW-1185">Reference proteome</keyword>
<evidence type="ECO:0000313" key="5">
    <source>
        <dbReference type="Ensembl" id="ENSSPUP00000009888.1"/>
    </source>
</evidence>
<dbReference type="GO" id="GO:0030036">
    <property type="term" value="P:actin cytoskeleton organization"/>
    <property type="evidence" value="ECO:0007669"/>
    <property type="project" value="TreeGrafter"/>
</dbReference>
<keyword evidence="3 4" id="KW-0009">Actin-binding</keyword>
<evidence type="ECO:0000256" key="2">
    <source>
        <dbReference type="ARBA" id="ARBA00022467"/>
    </source>
</evidence>
<dbReference type="GO" id="GO:0030863">
    <property type="term" value="C:cortical cytoskeleton"/>
    <property type="evidence" value="ECO:0007669"/>
    <property type="project" value="TreeGrafter"/>
</dbReference>
<dbReference type="Proteomes" id="UP000694392">
    <property type="component" value="Unplaced"/>
</dbReference>
<comment type="similarity">
    <text evidence="1 4">Belongs to the F-actin-capping protein alpha subunit family.</text>
</comment>
<evidence type="ECO:0000256" key="1">
    <source>
        <dbReference type="ARBA" id="ARBA00010479"/>
    </source>
</evidence>
<dbReference type="OMA" id="KHHEVEN"/>
<dbReference type="Gene3D" id="3.30.1140.60">
    <property type="entry name" value="F-actin capping protein, alpha subunit"/>
    <property type="match status" value="1"/>
</dbReference>
<dbReference type="GO" id="GO:0051016">
    <property type="term" value="P:barbed-end actin filament capping"/>
    <property type="evidence" value="ECO:0007669"/>
    <property type="project" value="UniProtKB-UniRule"/>
</dbReference>
<evidence type="ECO:0000256" key="3">
    <source>
        <dbReference type="ARBA" id="ARBA00023203"/>
    </source>
</evidence>
<comment type="function">
    <text evidence="4">F-actin-capping proteins bind in a Ca(2+)-independent manner to the fast growing ends of actin filaments (barbed end) thereby blocking the exchange of subunits at these ends. Unlike other capping proteins (such as gelsolin and severin), these proteins do not sever actin filaments.</text>
</comment>
<dbReference type="Ensembl" id="ENSSPUT00000010537.1">
    <property type="protein sequence ID" value="ENSSPUP00000009888.1"/>
    <property type="gene ID" value="ENSSPUG00000007657.1"/>
</dbReference>
<dbReference type="GeneTree" id="ENSGT00950000183119"/>
<name>A0A8D0GP99_SPHPU</name>
<dbReference type="AlphaFoldDB" id="A0A8D0GP99"/>
<dbReference type="InterPro" id="IPR002189">
    <property type="entry name" value="CapZ_alpha"/>
</dbReference>
<dbReference type="FunFam" id="3.30.1140.60:FF:000001">
    <property type="entry name" value="F-actin-capping protein subunit alpha"/>
    <property type="match status" value="1"/>
</dbReference>
<keyword evidence="2 4" id="KW-0117">Actin capping</keyword>
<accession>A0A8D0GP99</accession>
<sequence>MADLEEHLSNEKKVIAVKFSIHAPPGEFNEVLNDVWLLLNNDNLLREGAAHAFAQYNLDQFTPVKTKVYDEEVLITEDGYLGNGKCLDPRNKISFKFDHLRKEATDPKHHEVENAIESWRNSTETVMRAYVKEHYPSGGCTTAIGENYQTITSLHQ</sequence>
<evidence type="ECO:0000313" key="6">
    <source>
        <dbReference type="Proteomes" id="UP000694392"/>
    </source>
</evidence>
<dbReference type="InterPro" id="IPR042489">
    <property type="entry name" value="CapZ_alpha_1"/>
</dbReference>
<dbReference type="GO" id="GO:0051015">
    <property type="term" value="F:actin filament binding"/>
    <property type="evidence" value="ECO:0007669"/>
    <property type="project" value="TreeGrafter"/>
</dbReference>
<proteinExistence type="inferred from homology"/>
<dbReference type="PANTHER" id="PTHR10653:SF2">
    <property type="entry name" value="F-ACTIN-CAPPING PROTEIN SUBUNIT ALPHA-2"/>
    <property type="match status" value="1"/>
</dbReference>